<protein>
    <submittedName>
        <fullName evidence="1">E3 ubiquitin-protein ligase ubr4</fullName>
    </submittedName>
</protein>
<dbReference type="Proteomes" id="UP000037460">
    <property type="component" value="Unassembled WGS sequence"/>
</dbReference>
<evidence type="ECO:0000313" key="1">
    <source>
        <dbReference type="EMBL" id="KOO24439.1"/>
    </source>
</evidence>
<organism evidence="1 2">
    <name type="scientific">Chrysochromulina tobinii</name>
    <dbReference type="NCBI Taxonomy" id="1460289"/>
    <lineage>
        <taxon>Eukaryota</taxon>
        <taxon>Haptista</taxon>
        <taxon>Haptophyta</taxon>
        <taxon>Prymnesiophyceae</taxon>
        <taxon>Prymnesiales</taxon>
        <taxon>Chrysochromulinaceae</taxon>
        <taxon>Chrysochromulina</taxon>
    </lineage>
</organism>
<dbReference type="PANTHER" id="PTHR21725">
    <property type="entry name" value="E3 UBIQUITIN-PROTEIN LIGASE UBR4"/>
    <property type="match status" value="1"/>
</dbReference>
<dbReference type="OrthoDB" id="30336at2759"/>
<sequence>MPRPSSFPVDFFERGTCVTASSDIAFGGDVLHNSSATNAKARLLSNTEDYVSSPNMTALTLHVHNSNAEQVLVGIRVLLGSAHPHDIPASFSLFGRTIATHEGQRRWYDVPLTEAEAIAGHRQLTLVFSATHSGINVPVIDAVDVYAQSKAQFGYDAKLATMVEQYQLMGSALVDRSKETEVRVATVAAPAAAAMESVVTSTAPAIVGGRSKAARWQQEINDPVGPLGPWTLREHLKCEHLKFSGGKRALDFSGVRDSDGSGDVTLAGFVTQAGFVTLAGFGDFVRPDPVRGA</sequence>
<dbReference type="InterPro" id="IPR045189">
    <property type="entry name" value="UBR4-like"/>
</dbReference>
<keyword evidence="2" id="KW-1185">Reference proteome</keyword>
<dbReference type="PANTHER" id="PTHR21725:SF1">
    <property type="entry name" value="E3 UBIQUITIN-PROTEIN LIGASE UBR4"/>
    <property type="match status" value="1"/>
</dbReference>
<accession>A0A0M0JCY2</accession>
<evidence type="ECO:0000313" key="2">
    <source>
        <dbReference type="Proteomes" id="UP000037460"/>
    </source>
</evidence>
<name>A0A0M0JCY2_9EUKA</name>
<gene>
    <name evidence="1" type="ORF">Ctob_002018</name>
</gene>
<proteinExistence type="predicted"/>
<dbReference type="AlphaFoldDB" id="A0A0M0JCY2"/>
<dbReference type="EMBL" id="JWZX01003092">
    <property type="protein sequence ID" value="KOO24439.1"/>
    <property type="molecule type" value="Genomic_DNA"/>
</dbReference>
<comment type="caution">
    <text evidence="1">The sequence shown here is derived from an EMBL/GenBank/DDBJ whole genome shotgun (WGS) entry which is preliminary data.</text>
</comment>
<reference evidence="2" key="1">
    <citation type="journal article" date="2015" name="PLoS Genet.">
        <title>Genome Sequence and Transcriptome Analyses of Chrysochromulina tobin: Metabolic Tools for Enhanced Algal Fitness in the Prominent Order Prymnesiales (Haptophyceae).</title>
        <authorList>
            <person name="Hovde B.T."/>
            <person name="Deodato C.R."/>
            <person name="Hunsperger H.M."/>
            <person name="Ryken S.A."/>
            <person name="Yost W."/>
            <person name="Jha R.K."/>
            <person name="Patterson J."/>
            <person name="Monnat R.J. Jr."/>
            <person name="Barlow S.B."/>
            <person name="Starkenburg S.R."/>
            <person name="Cattolico R.A."/>
        </authorList>
    </citation>
    <scope>NUCLEOTIDE SEQUENCE</scope>
    <source>
        <strain evidence="2">CCMP291</strain>
    </source>
</reference>